<dbReference type="InterPro" id="IPR006564">
    <property type="entry name" value="Znf_PMZ"/>
</dbReference>
<dbReference type="GO" id="GO:0006355">
    <property type="term" value="P:regulation of DNA-templated transcription"/>
    <property type="evidence" value="ECO:0007669"/>
    <property type="project" value="UniProtKB-UniRule"/>
</dbReference>
<dbReference type="InterPro" id="IPR007527">
    <property type="entry name" value="Znf_SWIM"/>
</dbReference>
<sequence>MDVVDNNKLVSPQNGNMEAEIQTSCRLEVDPREECQTADLSDDDGLPDYSNPFEDTSKDLIHSKVPKEWIPEVGMEFDSELAAYEFYSRYAGAVGFNVRRDSAHRNKDGAFRDRVFCCSCQGHRQPDKRDKDVRNHRPISRFGCLAKMKIVLQKNDKLRVTQFLQDHSHKTEPPSKAHLFKLQRNPSVDQSAEANLTHESGAAPSAVLEETIDLYQMDYKNYLHSKRMMQMRVGDAGGVLQYLQQMQLEDPAFFYAIQVDEDDLMTNIFWADSRMVLDYTHFGDVVCLDTTCRNIKDCRPFSLFLGVNHHKKIVIFAVALLYDESIDTFSWLFNTFFKAMYGKRPKTILTDQDASVTKAISTQLPETNHRLCVWQVHQNAIKQIKLFQTSNTFAKDFSSCMYDHEDEDDFLNAWNLLFEKYEFHTSEKEWLQRLFEIKERWALVYGQETFCGDITSAQQGECISKKLKEHVSYKYHMLQSFWHLQRFMEKRRYEELKDDFRAIRGTPALAFSVEMLKHAASLYTPEIFENFQYQFGQTWSYDLHKCGEVGTVTEYKLTHHEKQNQYIVTFGASDDTVVCSCKKFEFVGILCSHALKVLGYRNFRRVPPRYILKRWTKGAKVGVVGVTKGLSTRGDLKVEFGRRYKNLLQMCVQLATKSAESEERYLVAATYVEKAIKAMEGMGYKAADKPSTGSTDGTESVCDLNRTVPVEGIDVSVDCTESSHNDDDSNRVSYVNTEAPIVVTSMKTKGIGATGSNKRPKKSADRIPTGNITKNESNSVPNSTHSVPCFPVECYSSSLPQLTQFIQGSHGFQANLSSGHYIIGSSFAPCGANMTPFIQPSDPNIFLAISHGARVDTNSFLIEMGNLSIKRKCRETKASLFRGLGRCCCGCEFCIFFGFLCCWMHMLLAGGIKRGLPLVWSWLKVSAMTTESNYSYLEACSPAEADASLNFDGLGIVSKNQLVLDLQIQDI</sequence>
<evidence type="ECO:0000256" key="4">
    <source>
        <dbReference type="ARBA" id="ARBA00022833"/>
    </source>
</evidence>
<accession>A0A9Q0KG69</accession>
<organism evidence="9 10">
    <name type="scientific">Protea cynaroides</name>
    <dbReference type="NCBI Taxonomy" id="273540"/>
    <lineage>
        <taxon>Eukaryota</taxon>
        <taxon>Viridiplantae</taxon>
        <taxon>Streptophyta</taxon>
        <taxon>Embryophyta</taxon>
        <taxon>Tracheophyta</taxon>
        <taxon>Spermatophyta</taxon>
        <taxon>Magnoliopsida</taxon>
        <taxon>Proteales</taxon>
        <taxon>Proteaceae</taxon>
        <taxon>Protea</taxon>
    </lineage>
</organism>
<reference evidence="9" key="1">
    <citation type="journal article" date="2023" name="Plant J.">
        <title>The genome of the king protea, Protea cynaroides.</title>
        <authorList>
            <person name="Chang J."/>
            <person name="Duong T.A."/>
            <person name="Schoeman C."/>
            <person name="Ma X."/>
            <person name="Roodt D."/>
            <person name="Barker N."/>
            <person name="Li Z."/>
            <person name="Van de Peer Y."/>
            <person name="Mizrachi E."/>
        </authorList>
    </citation>
    <scope>NUCLEOTIDE SEQUENCE</scope>
    <source>
        <tissue evidence="9">Young leaves</tissue>
    </source>
</reference>
<dbReference type="InterPro" id="IPR031052">
    <property type="entry name" value="FHY3/FAR1"/>
</dbReference>
<comment type="function">
    <text evidence="6">Putative transcription activator involved in regulating light control of development.</text>
</comment>
<evidence type="ECO:0000256" key="3">
    <source>
        <dbReference type="ARBA" id="ARBA00022771"/>
    </source>
</evidence>
<keyword evidence="2 6" id="KW-0479">Metal-binding</keyword>
<keyword evidence="6" id="KW-0539">Nucleus</keyword>
<dbReference type="Proteomes" id="UP001141806">
    <property type="component" value="Unassembled WGS sequence"/>
</dbReference>
<keyword evidence="3 5" id="KW-0863">Zinc-finger</keyword>
<evidence type="ECO:0000256" key="5">
    <source>
        <dbReference type="PROSITE-ProRule" id="PRU00325"/>
    </source>
</evidence>
<name>A0A9Q0KG69_9MAGN</name>
<keyword evidence="4 6" id="KW-0862">Zinc</keyword>
<dbReference type="Pfam" id="PF04434">
    <property type="entry name" value="SWIM"/>
    <property type="match status" value="1"/>
</dbReference>
<comment type="similarity">
    <text evidence="1 6">Belongs to the FHY3/FAR1 family.</text>
</comment>
<dbReference type="InterPro" id="IPR004330">
    <property type="entry name" value="FAR1_DNA_bnd_dom"/>
</dbReference>
<feature type="region of interest" description="Disordered" evidence="7">
    <location>
        <begin position="33"/>
        <end position="54"/>
    </location>
</feature>
<evidence type="ECO:0000259" key="8">
    <source>
        <dbReference type="PROSITE" id="PS50966"/>
    </source>
</evidence>
<dbReference type="PANTHER" id="PTHR31669">
    <property type="entry name" value="PROTEIN FAR1-RELATED SEQUENCE 10-RELATED"/>
    <property type="match status" value="1"/>
</dbReference>
<proteinExistence type="inferred from homology"/>
<dbReference type="AlphaFoldDB" id="A0A9Q0KG69"/>
<evidence type="ECO:0000313" key="10">
    <source>
        <dbReference type="Proteomes" id="UP001141806"/>
    </source>
</evidence>
<dbReference type="GO" id="GO:0008270">
    <property type="term" value="F:zinc ion binding"/>
    <property type="evidence" value="ECO:0007669"/>
    <property type="project" value="UniProtKB-UniRule"/>
</dbReference>
<feature type="region of interest" description="Disordered" evidence="7">
    <location>
        <begin position="750"/>
        <end position="782"/>
    </location>
</feature>
<dbReference type="EMBL" id="JAMYWD010000005">
    <property type="protein sequence ID" value="KAJ4969932.1"/>
    <property type="molecule type" value="Genomic_DNA"/>
</dbReference>
<feature type="domain" description="SWIM-type" evidence="8">
    <location>
        <begin position="566"/>
        <end position="602"/>
    </location>
</feature>
<feature type="compositionally biased region" description="Polar residues" evidence="7">
    <location>
        <begin position="770"/>
        <end position="782"/>
    </location>
</feature>
<evidence type="ECO:0000313" key="9">
    <source>
        <dbReference type="EMBL" id="KAJ4969932.1"/>
    </source>
</evidence>
<evidence type="ECO:0000256" key="1">
    <source>
        <dbReference type="ARBA" id="ARBA00005889"/>
    </source>
</evidence>
<evidence type="ECO:0000256" key="7">
    <source>
        <dbReference type="SAM" id="MobiDB-lite"/>
    </source>
</evidence>
<protein>
    <recommendedName>
        <fullName evidence="6">Protein FAR1-RELATED SEQUENCE</fullName>
    </recommendedName>
</protein>
<dbReference type="OrthoDB" id="2402896at2759"/>
<keyword evidence="10" id="KW-1185">Reference proteome</keyword>
<dbReference type="Pfam" id="PF10551">
    <property type="entry name" value="MULE"/>
    <property type="match status" value="1"/>
</dbReference>
<dbReference type="PANTHER" id="PTHR31669:SF281">
    <property type="entry name" value="PROTEIN FAR1-RELATED SEQUENCE"/>
    <property type="match status" value="1"/>
</dbReference>
<evidence type="ECO:0000256" key="2">
    <source>
        <dbReference type="ARBA" id="ARBA00022723"/>
    </source>
</evidence>
<dbReference type="Pfam" id="PF03101">
    <property type="entry name" value="FAR1"/>
    <property type="match status" value="1"/>
</dbReference>
<comment type="caution">
    <text evidence="9">The sequence shown here is derived from an EMBL/GenBank/DDBJ whole genome shotgun (WGS) entry which is preliminary data.</text>
</comment>
<dbReference type="GO" id="GO:0005634">
    <property type="term" value="C:nucleus"/>
    <property type="evidence" value="ECO:0007669"/>
    <property type="project" value="UniProtKB-SubCell"/>
</dbReference>
<evidence type="ECO:0000256" key="6">
    <source>
        <dbReference type="RuleBase" id="RU367018"/>
    </source>
</evidence>
<gene>
    <name evidence="9" type="ORF">NE237_003031</name>
</gene>
<dbReference type="InterPro" id="IPR018289">
    <property type="entry name" value="MULE_transposase_dom"/>
</dbReference>
<dbReference type="SMART" id="SM00575">
    <property type="entry name" value="ZnF_PMZ"/>
    <property type="match status" value="1"/>
</dbReference>
<dbReference type="PROSITE" id="PS50966">
    <property type="entry name" value="ZF_SWIM"/>
    <property type="match status" value="1"/>
</dbReference>
<comment type="subcellular location">
    <subcellularLocation>
        <location evidence="6">Nucleus</location>
    </subcellularLocation>
</comment>